<reference evidence="2 3" key="1">
    <citation type="submission" date="2017-07" db="EMBL/GenBank/DDBJ databases">
        <title>Flavobacterium cyanobacteriorum sp. nov., isolated from cyanobacterial aggregates in a eutrophic lake.</title>
        <authorList>
            <person name="Cai H."/>
        </authorList>
    </citation>
    <scope>NUCLEOTIDE SEQUENCE [LARGE SCALE GENOMIC DNA]</scope>
    <source>
        <strain evidence="2 3">TH167</strain>
    </source>
</reference>
<dbReference type="Gene3D" id="3.40.50.300">
    <property type="entry name" value="P-loop containing nucleotide triphosphate hydrolases"/>
    <property type="match status" value="1"/>
</dbReference>
<name>A0A255ZZW5_9FLAO</name>
<dbReference type="AlphaFoldDB" id="A0A255ZZW5"/>
<dbReference type="RefSeq" id="WP_094485611.1">
    <property type="nucleotide sequence ID" value="NZ_NOXX01000167.1"/>
</dbReference>
<proteinExistence type="predicted"/>
<dbReference type="InterPro" id="IPR027417">
    <property type="entry name" value="P-loop_NTPase"/>
</dbReference>
<feature type="domain" description="NadR/Ttd14 AAA" evidence="1">
    <location>
        <begin position="8"/>
        <end position="171"/>
    </location>
</feature>
<dbReference type="InterPro" id="IPR038727">
    <property type="entry name" value="NadR/Ttd14_AAA_dom"/>
</dbReference>
<protein>
    <submittedName>
        <fullName evidence="2">ATPase</fullName>
    </submittedName>
</protein>
<gene>
    <name evidence="2" type="ORF">CHX27_04700</name>
</gene>
<dbReference type="Proteomes" id="UP000216035">
    <property type="component" value="Unassembled WGS sequence"/>
</dbReference>
<accession>A0A255ZZW5</accession>
<evidence type="ECO:0000259" key="1">
    <source>
        <dbReference type="Pfam" id="PF13521"/>
    </source>
</evidence>
<evidence type="ECO:0000313" key="2">
    <source>
        <dbReference type="EMBL" id="OYQ46350.1"/>
    </source>
</evidence>
<organism evidence="2 3">
    <name type="scientific">Flavobacterium aurantiibacter</name>
    <dbReference type="NCBI Taxonomy" id="2023067"/>
    <lineage>
        <taxon>Bacteria</taxon>
        <taxon>Pseudomonadati</taxon>
        <taxon>Bacteroidota</taxon>
        <taxon>Flavobacteriia</taxon>
        <taxon>Flavobacteriales</taxon>
        <taxon>Flavobacteriaceae</taxon>
        <taxon>Flavobacterium</taxon>
    </lineage>
</organism>
<sequence>MKTKQKLIALVGGPGSGKTSVLESLENLGFTCYQEVSREVTLEAQKAGIDQLWIAEPLHFSRILLEGRIKQHHQAQEEPKNAVIFDRGIPDVLAYLDYIGDHYPKEFIDACNTYRYDQIFFFPPWEAIYRNDNERYESYSEAKEIGEILVNTYERFGYELQTVPFGSIDERVAFITQNS</sequence>
<keyword evidence="3" id="KW-1185">Reference proteome</keyword>
<dbReference type="OrthoDB" id="5638848at2"/>
<comment type="caution">
    <text evidence="2">The sequence shown here is derived from an EMBL/GenBank/DDBJ whole genome shotgun (WGS) entry which is preliminary data.</text>
</comment>
<dbReference type="EMBL" id="NOXX01000167">
    <property type="protein sequence ID" value="OYQ46350.1"/>
    <property type="molecule type" value="Genomic_DNA"/>
</dbReference>
<dbReference type="Pfam" id="PF13521">
    <property type="entry name" value="AAA_28"/>
    <property type="match status" value="1"/>
</dbReference>
<dbReference type="SUPFAM" id="SSF52540">
    <property type="entry name" value="P-loop containing nucleoside triphosphate hydrolases"/>
    <property type="match status" value="1"/>
</dbReference>
<evidence type="ECO:0000313" key="3">
    <source>
        <dbReference type="Proteomes" id="UP000216035"/>
    </source>
</evidence>